<keyword evidence="4" id="KW-1185">Reference proteome</keyword>
<reference evidence="3 4" key="1">
    <citation type="submission" date="2020-07" db="EMBL/GenBank/DDBJ databases">
        <title>Roseicoccus Jingziensis gen. nov., sp. nov., isolated from coastal seawater.</title>
        <authorList>
            <person name="Feng X."/>
        </authorList>
    </citation>
    <scope>NUCLEOTIDE SEQUENCE [LARGE SCALE GENOMIC DNA]</scope>
    <source>
        <strain evidence="3 4">N1E253</strain>
    </source>
</reference>
<evidence type="ECO:0000256" key="1">
    <source>
        <dbReference type="SAM" id="SignalP"/>
    </source>
</evidence>
<dbReference type="Proteomes" id="UP000557872">
    <property type="component" value="Unassembled WGS sequence"/>
</dbReference>
<evidence type="ECO:0000313" key="3">
    <source>
        <dbReference type="EMBL" id="NWK56544.1"/>
    </source>
</evidence>
<proteinExistence type="predicted"/>
<protein>
    <submittedName>
        <fullName evidence="3">PEP-CTERM sorting domain-containing protein</fullName>
    </submittedName>
</protein>
<keyword evidence="1" id="KW-0732">Signal</keyword>
<comment type="caution">
    <text evidence="3">The sequence shown here is derived from an EMBL/GenBank/DDBJ whole genome shotgun (WGS) entry which is preliminary data.</text>
</comment>
<dbReference type="Pfam" id="PF07589">
    <property type="entry name" value="PEP-CTERM"/>
    <property type="match status" value="1"/>
</dbReference>
<feature type="chain" id="PRO_5032836982" evidence="1">
    <location>
        <begin position="21"/>
        <end position="225"/>
    </location>
</feature>
<evidence type="ECO:0000259" key="2">
    <source>
        <dbReference type="Pfam" id="PF07589"/>
    </source>
</evidence>
<dbReference type="AlphaFoldDB" id="A0A851GQT9"/>
<dbReference type="InterPro" id="IPR013424">
    <property type="entry name" value="Ice-binding_C"/>
</dbReference>
<name>A0A851GQT9_9BACT</name>
<feature type="domain" description="Ice-binding protein C-terminal" evidence="2">
    <location>
        <begin position="202"/>
        <end position="224"/>
    </location>
</feature>
<dbReference type="NCBIfam" id="TIGR02595">
    <property type="entry name" value="PEP_CTERM"/>
    <property type="match status" value="1"/>
</dbReference>
<dbReference type="RefSeq" id="WP_178933311.1">
    <property type="nucleotide sequence ID" value="NZ_JACBAZ010000004.1"/>
</dbReference>
<gene>
    <name evidence="3" type="ORF">HW115_13060</name>
</gene>
<dbReference type="EMBL" id="JACBAZ010000004">
    <property type="protein sequence ID" value="NWK56544.1"/>
    <property type="molecule type" value="Genomic_DNA"/>
</dbReference>
<organism evidence="3 4">
    <name type="scientific">Oceaniferula marina</name>
    <dbReference type="NCBI Taxonomy" id="2748318"/>
    <lineage>
        <taxon>Bacteria</taxon>
        <taxon>Pseudomonadati</taxon>
        <taxon>Verrucomicrobiota</taxon>
        <taxon>Verrucomicrobiia</taxon>
        <taxon>Verrucomicrobiales</taxon>
        <taxon>Verrucomicrobiaceae</taxon>
        <taxon>Oceaniferula</taxon>
    </lineage>
</organism>
<evidence type="ECO:0000313" key="4">
    <source>
        <dbReference type="Proteomes" id="UP000557872"/>
    </source>
</evidence>
<sequence>MTKTTHITMMMAALALPLSAATTWTGGGDGSSFFAEANWTDDGGTPATGPIDPGTALAVDDYFISSTSLTNIGALVLGDIATSLTLNASSIGTASINGTNGAGALILTNGSLYNTQFAGANLTVDIDGTSALTLRGGNDPLPNGASVDLAAGGVINFLAESVGDATSEHLGKITVGGQAAEIGVNVTLVSDGGSGSILTATAVPEPSAAALLGLGGMAMILRRRK</sequence>
<accession>A0A851GQT9</accession>
<feature type="signal peptide" evidence="1">
    <location>
        <begin position="1"/>
        <end position="20"/>
    </location>
</feature>